<dbReference type="RefSeq" id="WP_091833774.1">
    <property type="nucleotide sequence ID" value="NZ_FPAA01000002.1"/>
</dbReference>
<accession>A0A1I6PSQ0</accession>
<gene>
    <name evidence="2" type="ORF">SAMN05444972_102101</name>
</gene>
<dbReference type="EMBL" id="FPAA01000002">
    <property type="protein sequence ID" value="SFS43088.1"/>
    <property type="molecule type" value="Genomic_DNA"/>
</dbReference>
<evidence type="ECO:0000313" key="3">
    <source>
        <dbReference type="Proteomes" id="UP000198660"/>
    </source>
</evidence>
<proteinExistence type="predicted"/>
<sequence length="99" mass="11075">MTRHNQSDENKEIKRMVDEGLGAGRVKSDVAQEEQARQERKYLAEMAKEKDVDGQGRERFDLDVDRMVNEGLGGGNICEGSGLIEESHVPELRASEEGE</sequence>
<reference evidence="3" key="1">
    <citation type="submission" date="2016-10" db="EMBL/GenBank/DDBJ databases">
        <authorList>
            <person name="Varghese N."/>
            <person name="Submissions S."/>
        </authorList>
    </citation>
    <scope>NUCLEOTIDE SEQUENCE [LARGE SCALE GENOMIC DNA]</scope>
    <source>
        <strain evidence="3">DSM 45789</strain>
    </source>
</reference>
<evidence type="ECO:0000313" key="2">
    <source>
        <dbReference type="EMBL" id="SFS43088.1"/>
    </source>
</evidence>
<protein>
    <submittedName>
        <fullName evidence="2">Uncharacterized protein</fullName>
    </submittedName>
</protein>
<feature type="compositionally biased region" description="Basic and acidic residues" evidence="1">
    <location>
        <begin position="85"/>
        <end position="99"/>
    </location>
</feature>
<feature type="region of interest" description="Disordered" evidence="1">
    <location>
        <begin position="1"/>
        <end position="20"/>
    </location>
</feature>
<dbReference type="OrthoDB" id="2454402at2"/>
<evidence type="ECO:0000256" key="1">
    <source>
        <dbReference type="SAM" id="MobiDB-lite"/>
    </source>
</evidence>
<name>A0A1I6PSQ0_9BACL</name>
<feature type="compositionally biased region" description="Basic and acidic residues" evidence="1">
    <location>
        <begin position="1"/>
        <end position="18"/>
    </location>
</feature>
<dbReference type="AlphaFoldDB" id="A0A1I6PSQ0"/>
<feature type="region of interest" description="Disordered" evidence="1">
    <location>
        <begin position="73"/>
        <end position="99"/>
    </location>
</feature>
<dbReference type="Proteomes" id="UP000198660">
    <property type="component" value="Unassembled WGS sequence"/>
</dbReference>
<keyword evidence="3" id="KW-1185">Reference proteome</keyword>
<organism evidence="2 3">
    <name type="scientific">Marininema halotolerans</name>
    <dbReference type="NCBI Taxonomy" id="1155944"/>
    <lineage>
        <taxon>Bacteria</taxon>
        <taxon>Bacillati</taxon>
        <taxon>Bacillota</taxon>
        <taxon>Bacilli</taxon>
        <taxon>Bacillales</taxon>
        <taxon>Thermoactinomycetaceae</taxon>
        <taxon>Marininema</taxon>
    </lineage>
</organism>